<protein>
    <recommendedName>
        <fullName evidence="3">HEAT repeat domain-containing protein</fullName>
    </recommendedName>
</protein>
<accession>A0ABU8UCV8</accession>
<evidence type="ECO:0000313" key="2">
    <source>
        <dbReference type="Proteomes" id="UP001382904"/>
    </source>
</evidence>
<evidence type="ECO:0008006" key="3">
    <source>
        <dbReference type="Google" id="ProtNLM"/>
    </source>
</evidence>
<dbReference type="Proteomes" id="UP001382904">
    <property type="component" value="Unassembled WGS sequence"/>
</dbReference>
<keyword evidence="2" id="KW-1185">Reference proteome</keyword>
<sequence>MLGHNLPLSDVIRAGTLLSGEVLRAENRDTAPARPVFEADLDHLVPPGRGIAAEPVAGMSDNPRRARLSDPELMPAVIEVIWHDLPWLREPLVGWLKRLGSDGLERVRARAAVIAGHLLRHDFDSVYRDVVKFWALSRTVNDRRCASLALAVALAADDPWLTERVDKQVADWAGSPRTPFQDSAARAYGTPVGTRDVPGTLSALQALAGRPALVPYASVAYSTAALFLAPDGAEPVAEALGRWIRSSNDNLPRHAVRTLLVLGPFAVGPELAYRPTLAQQAMNDLEREETLLLLWQRALIDPAHSGQAWQLLRQWLLAADEDEELATFLEKFGLRICVDRLLGRAVFHLRRWARQQPEARCVAQLLRPLGGP</sequence>
<proteinExistence type="predicted"/>
<comment type="caution">
    <text evidence="1">The sequence shown here is derived from an EMBL/GenBank/DDBJ whole genome shotgun (WGS) entry which is preliminary data.</text>
</comment>
<reference evidence="1 2" key="1">
    <citation type="submission" date="2024-03" db="EMBL/GenBank/DDBJ databases">
        <title>Novel Streptomyces species of biotechnological and ecological value are a feature of Machair soil.</title>
        <authorList>
            <person name="Prole J.R."/>
            <person name="Goodfellow M."/>
            <person name="Allenby N."/>
            <person name="Ward A.C."/>
        </authorList>
    </citation>
    <scope>NUCLEOTIDE SEQUENCE [LARGE SCALE GENOMIC DNA]</scope>
    <source>
        <strain evidence="1 2">MS1.HAVA.3</strain>
    </source>
</reference>
<gene>
    <name evidence="1" type="ORF">WKI68_39860</name>
</gene>
<dbReference type="EMBL" id="JBBKAM010000004">
    <property type="protein sequence ID" value="MEJ8645712.1"/>
    <property type="molecule type" value="Genomic_DNA"/>
</dbReference>
<organism evidence="1 2">
    <name type="scientific">Streptomyces caledonius</name>
    <dbReference type="NCBI Taxonomy" id="3134107"/>
    <lineage>
        <taxon>Bacteria</taxon>
        <taxon>Bacillati</taxon>
        <taxon>Actinomycetota</taxon>
        <taxon>Actinomycetes</taxon>
        <taxon>Kitasatosporales</taxon>
        <taxon>Streptomycetaceae</taxon>
        <taxon>Streptomyces</taxon>
    </lineage>
</organism>
<evidence type="ECO:0000313" key="1">
    <source>
        <dbReference type="EMBL" id="MEJ8645712.1"/>
    </source>
</evidence>
<name>A0ABU8UCV8_9ACTN</name>